<dbReference type="InterPro" id="IPR012337">
    <property type="entry name" value="RNaseH-like_sf"/>
</dbReference>
<feature type="domain" description="Transposase IS4-like" evidence="1">
    <location>
        <begin position="7"/>
        <end position="81"/>
    </location>
</feature>
<reference evidence="2" key="1">
    <citation type="submission" date="2022-10" db="EMBL/GenBank/DDBJ databases">
        <title>Catenovulum adriacola sp. nov. isolated in the Harbour of Susak.</title>
        <authorList>
            <person name="Schoch T."/>
            <person name="Reich S.J."/>
            <person name="Stoeferle S."/>
            <person name="Flaiz M."/>
            <person name="Kazda M."/>
            <person name="Riedel C.U."/>
            <person name="Duerre P."/>
        </authorList>
    </citation>
    <scope>NUCLEOTIDE SEQUENCE</scope>
    <source>
        <strain evidence="2">TS8</strain>
        <plasmid evidence="2">pCadTS8_1</plasmid>
    </source>
</reference>
<keyword evidence="3" id="KW-1185">Reference proteome</keyword>
<dbReference type="SUPFAM" id="SSF53098">
    <property type="entry name" value="Ribonuclease H-like"/>
    <property type="match status" value="1"/>
</dbReference>
<dbReference type="Pfam" id="PF01609">
    <property type="entry name" value="DDE_Tnp_1"/>
    <property type="match status" value="1"/>
</dbReference>
<name>A0ABY7AQR3_9ALTE</name>
<protein>
    <submittedName>
        <fullName evidence="2">Transposase</fullName>
    </submittedName>
</protein>
<organism evidence="2 3">
    <name type="scientific">Catenovulum adriaticum</name>
    <dbReference type="NCBI Taxonomy" id="2984846"/>
    <lineage>
        <taxon>Bacteria</taxon>
        <taxon>Pseudomonadati</taxon>
        <taxon>Pseudomonadota</taxon>
        <taxon>Gammaproteobacteria</taxon>
        <taxon>Alteromonadales</taxon>
        <taxon>Alteromonadaceae</taxon>
        <taxon>Catenovulum</taxon>
    </lineage>
</organism>
<accession>A0ABY7AQR3</accession>
<evidence type="ECO:0000259" key="1">
    <source>
        <dbReference type="Pfam" id="PF01609"/>
    </source>
</evidence>
<dbReference type="PANTHER" id="PTHR37529:SF1">
    <property type="entry name" value="TRANSPOSASE INSG FOR INSERTION SEQUENCE ELEMENT IS4-RELATED"/>
    <property type="match status" value="1"/>
</dbReference>
<evidence type="ECO:0000313" key="2">
    <source>
        <dbReference type="EMBL" id="WAJ71887.1"/>
    </source>
</evidence>
<evidence type="ECO:0000313" key="3">
    <source>
        <dbReference type="Proteomes" id="UP001163726"/>
    </source>
</evidence>
<proteinExistence type="predicted"/>
<dbReference type="PANTHER" id="PTHR37529">
    <property type="entry name" value="TRANSPOSASE INSG FOR INSERTION SEQUENCE ELEMENT IS4-RELATED"/>
    <property type="match status" value="1"/>
</dbReference>
<keyword evidence="2" id="KW-0614">Plasmid</keyword>
<geneLocation type="plasmid" evidence="2 3">
    <name>pCadTS8_1</name>
</geneLocation>
<sequence>MDARFITKTIKSKHYQVITSMLNPMKYPAAEIVERYTHRWEIELGYREMKQTLLNSEYALRSLKPEMVKQELWGLLLAYNLIRKAMTEAANRKGIRSNQLSFSSCSTAVIPNFRTTFRNKFSGNDNLSNQ</sequence>
<gene>
    <name evidence="2" type="ORF">OLW01_14255</name>
</gene>
<dbReference type="InterPro" id="IPR002559">
    <property type="entry name" value="Transposase_11"/>
</dbReference>
<dbReference type="EMBL" id="CP109966">
    <property type="protein sequence ID" value="WAJ71887.1"/>
    <property type="molecule type" value="Genomic_DNA"/>
</dbReference>
<dbReference type="Proteomes" id="UP001163726">
    <property type="component" value="Plasmid pCadTS8_1"/>
</dbReference>